<dbReference type="Pfam" id="PF01322">
    <property type="entry name" value="Cytochrom_C_2"/>
    <property type="match status" value="1"/>
</dbReference>
<name>A0A934IKL9_9HYPH</name>
<keyword evidence="3" id="KW-0479">Metal-binding</keyword>
<dbReference type="SUPFAM" id="SSF47175">
    <property type="entry name" value="Cytochromes"/>
    <property type="match status" value="1"/>
</dbReference>
<evidence type="ECO:0000256" key="6">
    <source>
        <dbReference type="SAM" id="SignalP"/>
    </source>
</evidence>
<dbReference type="InterPro" id="IPR012127">
    <property type="entry name" value="Cyt_c_prime"/>
</dbReference>
<dbReference type="GO" id="GO:0022900">
    <property type="term" value="P:electron transport chain"/>
    <property type="evidence" value="ECO:0007669"/>
    <property type="project" value="InterPro"/>
</dbReference>
<evidence type="ECO:0000256" key="4">
    <source>
        <dbReference type="ARBA" id="ARBA00022982"/>
    </source>
</evidence>
<evidence type="ECO:0000313" key="7">
    <source>
        <dbReference type="EMBL" id="MBJ3774053.1"/>
    </source>
</evidence>
<evidence type="ECO:0000256" key="1">
    <source>
        <dbReference type="ARBA" id="ARBA00022448"/>
    </source>
</evidence>
<feature type="signal peptide" evidence="6">
    <location>
        <begin position="1"/>
        <end position="23"/>
    </location>
</feature>
<evidence type="ECO:0000313" key="8">
    <source>
        <dbReference type="Proteomes" id="UP000609531"/>
    </source>
</evidence>
<dbReference type="GO" id="GO:0005506">
    <property type="term" value="F:iron ion binding"/>
    <property type="evidence" value="ECO:0007669"/>
    <property type="project" value="InterPro"/>
</dbReference>
<comment type="caution">
    <text evidence="7">The sequence shown here is derived from an EMBL/GenBank/DDBJ whole genome shotgun (WGS) entry which is preliminary data.</text>
</comment>
<dbReference type="PROSITE" id="PS51009">
    <property type="entry name" value="CYTCII"/>
    <property type="match status" value="1"/>
</dbReference>
<dbReference type="GO" id="GO:0020037">
    <property type="term" value="F:heme binding"/>
    <property type="evidence" value="ECO:0007669"/>
    <property type="project" value="InterPro"/>
</dbReference>
<keyword evidence="6" id="KW-0732">Signal</keyword>
<evidence type="ECO:0000256" key="5">
    <source>
        <dbReference type="ARBA" id="ARBA00023004"/>
    </source>
</evidence>
<sequence>MRRLLGAVAISGLIAMGGTVALAAMSPEEAVKARQDLMDTLRDASRTLRPMMNGEAPYDADAVRREAAVIRDHAGSAITDLFPEGSLVGDSEALPAIWENFAAFTKAAEDLKAAAGALVEAADNTGDTASAAPSMGSLMGGAPEAPAGDVALADQPATEVYKAVGGACRACHTDFRQD</sequence>
<keyword evidence="5" id="KW-0408">Iron</keyword>
<dbReference type="Gene3D" id="1.20.120.10">
    <property type="entry name" value="Cytochrome c/b562"/>
    <property type="match status" value="1"/>
</dbReference>
<dbReference type="InterPro" id="IPR010980">
    <property type="entry name" value="Cyt_c/b562"/>
</dbReference>
<dbReference type="RefSeq" id="WP_198879962.1">
    <property type="nucleotide sequence ID" value="NZ_JAEKJA010000001.1"/>
</dbReference>
<protein>
    <submittedName>
        <fullName evidence="7">Cytochrome c</fullName>
    </submittedName>
</protein>
<accession>A0A934IKL9</accession>
<keyword evidence="1" id="KW-0813">Transport</keyword>
<dbReference type="EMBL" id="JAEKJA010000001">
    <property type="protein sequence ID" value="MBJ3774053.1"/>
    <property type="molecule type" value="Genomic_DNA"/>
</dbReference>
<gene>
    <name evidence="7" type="ORF">JCR33_00025</name>
</gene>
<dbReference type="InterPro" id="IPR002321">
    <property type="entry name" value="Cyt_c_II"/>
</dbReference>
<keyword evidence="8" id="KW-1185">Reference proteome</keyword>
<organism evidence="7 8">
    <name type="scientific">Acuticoccus mangrovi</name>
    <dbReference type="NCBI Taxonomy" id="2796142"/>
    <lineage>
        <taxon>Bacteria</taxon>
        <taxon>Pseudomonadati</taxon>
        <taxon>Pseudomonadota</taxon>
        <taxon>Alphaproteobacteria</taxon>
        <taxon>Hyphomicrobiales</taxon>
        <taxon>Amorphaceae</taxon>
        <taxon>Acuticoccus</taxon>
    </lineage>
</organism>
<keyword evidence="4" id="KW-0249">Electron transport</keyword>
<feature type="chain" id="PRO_5037313702" evidence="6">
    <location>
        <begin position="24"/>
        <end position="178"/>
    </location>
</feature>
<evidence type="ECO:0000256" key="2">
    <source>
        <dbReference type="ARBA" id="ARBA00022617"/>
    </source>
</evidence>
<dbReference type="PIRSF" id="PIRSF000027">
    <property type="entry name" value="Cytc_c_prime"/>
    <property type="match status" value="1"/>
</dbReference>
<dbReference type="GO" id="GO:0042597">
    <property type="term" value="C:periplasmic space"/>
    <property type="evidence" value="ECO:0007669"/>
    <property type="project" value="InterPro"/>
</dbReference>
<dbReference type="GO" id="GO:0009055">
    <property type="term" value="F:electron transfer activity"/>
    <property type="evidence" value="ECO:0007669"/>
    <property type="project" value="InterPro"/>
</dbReference>
<reference evidence="7" key="1">
    <citation type="submission" date="2020-12" db="EMBL/GenBank/DDBJ databases">
        <title>Bacterial taxonomy.</title>
        <authorList>
            <person name="Pan X."/>
        </authorList>
    </citation>
    <scope>NUCLEOTIDE SEQUENCE</scope>
    <source>
        <strain evidence="7">B2012</strain>
    </source>
</reference>
<dbReference type="Proteomes" id="UP000609531">
    <property type="component" value="Unassembled WGS sequence"/>
</dbReference>
<evidence type="ECO:0000256" key="3">
    <source>
        <dbReference type="ARBA" id="ARBA00022723"/>
    </source>
</evidence>
<dbReference type="AlphaFoldDB" id="A0A934IKL9"/>
<keyword evidence="2" id="KW-0349">Heme</keyword>
<proteinExistence type="predicted"/>